<accession>A0ABQ5K9S7</accession>
<gene>
    <name evidence="1" type="ORF">ADUPG1_005216</name>
</gene>
<dbReference type="GO" id="GO:0005524">
    <property type="term" value="F:ATP binding"/>
    <property type="evidence" value="ECO:0007669"/>
    <property type="project" value="UniProtKB-KW"/>
</dbReference>
<dbReference type="Proteomes" id="UP001057375">
    <property type="component" value="Unassembled WGS sequence"/>
</dbReference>
<dbReference type="SUPFAM" id="SSF52540">
    <property type="entry name" value="P-loop containing nucleoside triphosphate hydrolases"/>
    <property type="match status" value="1"/>
</dbReference>
<keyword evidence="1" id="KW-0067">ATP-binding</keyword>
<organism evidence="1 2">
    <name type="scientific">Aduncisulcus paluster</name>
    <dbReference type="NCBI Taxonomy" id="2918883"/>
    <lineage>
        <taxon>Eukaryota</taxon>
        <taxon>Metamonada</taxon>
        <taxon>Carpediemonas-like organisms</taxon>
        <taxon>Aduncisulcus</taxon>
    </lineage>
</organism>
<dbReference type="InterPro" id="IPR027417">
    <property type="entry name" value="P-loop_NTPase"/>
</dbReference>
<dbReference type="Gene3D" id="3.40.50.300">
    <property type="entry name" value="P-loop containing nucleotide triphosphate hydrolases"/>
    <property type="match status" value="1"/>
</dbReference>
<evidence type="ECO:0000313" key="1">
    <source>
        <dbReference type="EMBL" id="GKT29260.1"/>
    </source>
</evidence>
<dbReference type="EMBL" id="BQXS01008248">
    <property type="protein sequence ID" value="GKT29260.1"/>
    <property type="molecule type" value="Genomic_DNA"/>
</dbReference>
<sequence>MTIVVVSHDLASMQTIADYVVVLGGGRTLFKGQKDELLETKEPYLRQFLDRESEEREAPRLTMAPLDPSVMKMDCAKYIGDLNSN</sequence>
<proteinExistence type="predicted"/>
<comment type="caution">
    <text evidence="1">The sequence shown here is derived from an EMBL/GenBank/DDBJ whole genome shotgun (WGS) entry which is preliminary data.</text>
</comment>
<keyword evidence="1" id="KW-0547">Nucleotide-binding</keyword>
<protein>
    <submittedName>
        <fullName evidence="1">ATP-binding cassette domain-containing protein</fullName>
    </submittedName>
</protein>
<evidence type="ECO:0000313" key="2">
    <source>
        <dbReference type="Proteomes" id="UP001057375"/>
    </source>
</evidence>
<keyword evidence="2" id="KW-1185">Reference proteome</keyword>
<name>A0ABQ5K9S7_9EUKA</name>
<reference evidence="1" key="1">
    <citation type="submission" date="2022-03" db="EMBL/GenBank/DDBJ databases">
        <title>Draft genome sequence of Aduncisulcus paluster, a free-living microaerophilic Fornicata.</title>
        <authorList>
            <person name="Yuyama I."/>
            <person name="Kume K."/>
            <person name="Tamura T."/>
            <person name="Inagaki Y."/>
            <person name="Hashimoto T."/>
        </authorList>
    </citation>
    <scope>NUCLEOTIDE SEQUENCE</scope>
    <source>
        <strain evidence="1">NY0171</strain>
    </source>
</reference>